<reference evidence="2" key="2">
    <citation type="submission" date="2015-01" db="EMBL/GenBank/DDBJ databases">
        <title>Evolutionary Origins and Diversification of the Mycorrhizal Mutualists.</title>
        <authorList>
            <consortium name="DOE Joint Genome Institute"/>
            <consortium name="Mycorrhizal Genomics Consortium"/>
            <person name="Kohler A."/>
            <person name="Kuo A."/>
            <person name="Nagy L.G."/>
            <person name="Floudas D."/>
            <person name="Copeland A."/>
            <person name="Barry K.W."/>
            <person name="Cichocki N."/>
            <person name="Veneault-Fourrey C."/>
            <person name="LaButti K."/>
            <person name="Lindquist E.A."/>
            <person name="Lipzen A."/>
            <person name="Lundell T."/>
            <person name="Morin E."/>
            <person name="Murat C."/>
            <person name="Riley R."/>
            <person name="Ohm R."/>
            <person name="Sun H."/>
            <person name="Tunlid A."/>
            <person name="Henrissat B."/>
            <person name="Grigoriev I.V."/>
            <person name="Hibbett D.S."/>
            <person name="Martin F."/>
        </authorList>
    </citation>
    <scope>NUCLEOTIDE SEQUENCE [LARGE SCALE GENOMIC DNA]</scope>
    <source>
        <strain evidence="2">441</strain>
    </source>
</reference>
<evidence type="ECO:0000313" key="1">
    <source>
        <dbReference type="EMBL" id="KIK22179.1"/>
    </source>
</evidence>
<dbReference type="HOGENOM" id="CLU_088458_1_0_1"/>
<evidence type="ECO:0000313" key="2">
    <source>
        <dbReference type="Proteomes" id="UP000054018"/>
    </source>
</evidence>
<dbReference type="EMBL" id="KN833742">
    <property type="protein sequence ID" value="KIK22179.1"/>
    <property type="molecule type" value="Genomic_DNA"/>
</dbReference>
<dbReference type="AlphaFoldDB" id="A0A0C9Z800"/>
<reference evidence="1 2" key="1">
    <citation type="submission" date="2014-04" db="EMBL/GenBank/DDBJ databases">
        <authorList>
            <consortium name="DOE Joint Genome Institute"/>
            <person name="Kuo A."/>
            <person name="Kohler A."/>
            <person name="Costa M.D."/>
            <person name="Nagy L.G."/>
            <person name="Floudas D."/>
            <person name="Copeland A."/>
            <person name="Barry K.W."/>
            <person name="Cichocki N."/>
            <person name="Veneault-Fourrey C."/>
            <person name="LaButti K."/>
            <person name="Lindquist E.A."/>
            <person name="Lipzen A."/>
            <person name="Lundell T."/>
            <person name="Morin E."/>
            <person name="Murat C."/>
            <person name="Sun H."/>
            <person name="Tunlid A."/>
            <person name="Henrissat B."/>
            <person name="Grigoriev I.V."/>
            <person name="Hibbett D.S."/>
            <person name="Martin F."/>
            <person name="Nordberg H.P."/>
            <person name="Cantor M.N."/>
            <person name="Hua S.X."/>
        </authorList>
    </citation>
    <scope>NUCLEOTIDE SEQUENCE [LARGE SCALE GENOMIC DNA]</scope>
    <source>
        <strain evidence="1 2">441</strain>
    </source>
</reference>
<protein>
    <submittedName>
        <fullName evidence="1">Unplaced genomic scaffold scaffold_58, whole genome shotgun sequence</fullName>
    </submittedName>
</protein>
<accession>A0A0C9Z800</accession>
<dbReference type="Proteomes" id="UP000054018">
    <property type="component" value="Unassembled WGS sequence"/>
</dbReference>
<organism evidence="1 2">
    <name type="scientific">Pisolithus microcarpus 441</name>
    <dbReference type="NCBI Taxonomy" id="765257"/>
    <lineage>
        <taxon>Eukaryota</taxon>
        <taxon>Fungi</taxon>
        <taxon>Dikarya</taxon>
        <taxon>Basidiomycota</taxon>
        <taxon>Agaricomycotina</taxon>
        <taxon>Agaricomycetes</taxon>
        <taxon>Agaricomycetidae</taxon>
        <taxon>Boletales</taxon>
        <taxon>Sclerodermatineae</taxon>
        <taxon>Pisolithaceae</taxon>
        <taxon>Pisolithus</taxon>
    </lineage>
</organism>
<dbReference type="OrthoDB" id="162969at2759"/>
<name>A0A0C9Z800_9AGAM</name>
<gene>
    <name evidence="1" type="ORF">PISMIDRAFT_102881</name>
</gene>
<proteinExistence type="predicted"/>
<sequence length="228" mass="25119">PYADPAAWNVMQEFAVTEMTLPEAEKQLQDILTTHYVDINWQPALDAVMQAEGDSDVAIAAVETLATSASNWTGLKIHIPAQPPLQLVTLKIKVSSYLTEIKGHNHIFGKPMALNNFLEPAEEAEVPGPLDSGGGDEAIVAQVCWEIAERNGDVIEVESDDECKPEQDISLTEALTLCKQLEPACLQFTDLDSQVTLDLLKHLQLFCGCLQQVVDRNARQMKISAFFK</sequence>
<feature type="non-terminal residue" evidence="1">
    <location>
        <position position="1"/>
    </location>
</feature>
<keyword evidence="2" id="KW-1185">Reference proteome</keyword>